<keyword evidence="5 15" id="KW-1003">Cell membrane</keyword>
<evidence type="ECO:0000256" key="10">
    <source>
        <dbReference type="ARBA" id="ARBA00023136"/>
    </source>
</evidence>
<feature type="transmembrane region" description="Helical" evidence="15">
    <location>
        <begin position="214"/>
        <end position="232"/>
    </location>
</feature>
<dbReference type="GO" id="GO:0009252">
    <property type="term" value="P:peptidoglycan biosynthetic process"/>
    <property type="evidence" value="ECO:0007669"/>
    <property type="project" value="UniProtKB-KW"/>
</dbReference>
<gene>
    <name evidence="15 16" type="primary">uppP</name>
    <name evidence="16" type="ORF">MESINF_0373</name>
</gene>
<dbReference type="EMBL" id="LS974202">
    <property type="protein sequence ID" value="SSC11822.1"/>
    <property type="molecule type" value="Genomic_DNA"/>
</dbReference>
<evidence type="ECO:0000256" key="9">
    <source>
        <dbReference type="ARBA" id="ARBA00022989"/>
    </source>
</evidence>
<comment type="function">
    <text evidence="15">Catalyzes the dephosphorylation of undecaprenyl diphosphate (UPP). Confers resistance to bacitracin.</text>
</comment>
<evidence type="ECO:0000313" key="16">
    <source>
        <dbReference type="EMBL" id="SSC11822.1"/>
    </source>
</evidence>
<comment type="catalytic activity">
    <reaction evidence="14 15">
        <text>di-trans,octa-cis-undecaprenyl diphosphate + H2O = di-trans,octa-cis-undecaprenyl phosphate + phosphate + H(+)</text>
        <dbReference type="Rhea" id="RHEA:28094"/>
        <dbReference type="ChEBI" id="CHEBI:15377"/>
        <dbReference type="ChEBI" id="CHEBI:15378"/>
        <dbReference type="ChEBI" id="CHEBI:43474"/>
        <dbReference type="ChEBI" id="CHEBI:58405"/>
        <dbReference type="ChEBI" id="CHEBI:60392"/>
        <dbReference type="EC" id="3.6.1.27"/>
    </reaction>
</comment>
<dbReference type="GO" id="GO:0071555">
    <property type="term" value="P:cell wall organization"/>
    <property type="evidence" value="ECO:0007669"/>
    <property type="project" value="UniProtKB-KW"/>
</dbReference>
<dbReference type="KEGG" id="minf:MESINF_0373"/>
<keyword evidence="17" id="KW-1185">Reference proteome</keyword>
<evidence type="ECO:0000256" key="2">
    <source>
        <dbReference type="ARBA" id="ARBA00010621"/>
    </source>
</evidence>
<feature type="transmembrane region" description="Helical" evidence="15">
    <location>
        <begin position="144"/>
        <end position="164"/>
    </location>
</feature>
<organism evidence="16 17">
    <name type="scientific">Mesotoga infera</name>
    <dbReference type="NCBI Taxonomy" id="1236046"/>
    <lineage>
        <taxon>Bacteria</taxon>
        <taxon>Thermotogati</taxon>
        <taxon>Thermotogota</taxon>
        <taxon>Thermotogae</taxon>
        <taxon>Kosmotogales</taxon>
        <taxon>Kosmotogaceae</taxon>
        <taxon>Mesotoga</taxon>
    </lineage>
</organism>
<dbReference type="GO" id="GO:0046677">
    <property type="term" value="P:response to antibiotic"/>
    <property type="evidence" value="ECO:0007669"/>
    <property type="project" value="UniProtKB-UniRule"/>
</dbReference>
<reference evidence="16 17" key="1">
    <citation type="submission" date="2017-01" db="EMBL/GenBank/DDBJ databases">
        <authorList>
            <person name="Erauso G."/>
        </authorList>
    </citation>
    <scope>NUCLEOTIDE SEQUENCE [LARGE SCALE GENOMIC DNA]</scope>
    <source>
        <strain evidence="16">MESINF1</strain>
    </source>
</reference>
<dbReference type="EC" id="3.6.1.27" evidence="3 15"/>
<keyword evidence="7 15" id="KW-0812">Transmembrane</keyword>
<dbReference type="Proteomes" id="UP000250796">
    <property type="component" value="Chromosome MESINF"/>
</dbReference>
<feature type="transmembrane region" description="Helical" evidence="15">
    <location>
        <begin position="244"/>
        <end position="261"/>
    </location>
</feature>
<dbReference type="HAMAP" id="MF_01006">
    <property type="entry name" value="Undec_diphosphatase"/>
    <property type="match status" value="1"/>
</dbReference>
<dbReference type="RefSeq" id="WP_169698260.1">
    <property type="nucleotide sequence ID" value="NZ_LS974202.1"/>
</dbReference>
<evidence type="ECO:0000256" key="12">
    <source>
        <dbReference type="ARBA" id="ARBA00032707"/>
    </source>
</evidence>
<dbReference type="PANTHER" id="PTHR30622:SF4">
    <property type="entry name" value="UNDECAPRENYL-DIPHOSPHATASE"/>
    <property type="match status" value="1"/>
</dbReference>
<keyword evidence="15" id="KW-0961">Cell wall biogenesis/degradation</keyword>
<comment type="miscellaneous">
    <text evidence="15">Bacitracin is thought to be involved in the inhibition of peptidoglycan synthesis by sequestering undecaprenyl diphosphate, thereby reducing the pool of lipid carrier available.</text>
</comment>
<keyword evidence="9 15" id="KW-1133">Transmembrane helix</keyword>
<evidence type="ECO:0000256" key="13">
    <source>
        <dbReference type="ARBA" id="ARBA00032932"/>
    </source>
</evidence>
<dbReference type="GO" id="GO:0005886">
    <property type="term" value="C:plasma membrane"/>
    <property type="evidence" value="ECO:0007669"/>
    <property type="project" value="UniProtKB-SubCell"/>
</dbReference>
<comment type="subcellular location">
    <subcellularLocation>
        <location evidence="1 15">Cell membrane</location>
        <topology evidence="1 15">Multi-pass membrane protein</topology>
    </subcellularLocation>
</comment>
<feature type="transmembrane region" description="Helical" evidence="15">
    <location>
        <begin position="84"/>
        <end position="104"/>
    </location>
</feature>
<protein>
    <recommendedName>
        <fullName evidence="4 15">Undecaprenyl-diphosphatase</fullName>
        <ecNumber evidence="3 15">3.6.1.27</ecNumber>
    </recommendedName>
    <alternativeName>
        <fullName evidence="13 15">Bacitracin resistance protein</fullName>
    </alternativeName>
    <alternativeName>
        <fullName evidence="12 15">Undecaprenyl pyrophosphate phosphatase</fullName>
    </alternativeName>
</protein>
<accession>A0A7Z7LD43</accession>
<dbReference type="GO" id="GO:0050380">
    <property type="term" value="F:undecaprenyl-diphosphatase activity"/>
    <property type="evidence" value="ECO:0007669"/>
    <property type="project" value="UniProtKB-UniRule"/>
</dbReference>
<feature type="transmembrane region" description="Helical" evidence="15">
    <location>
        <begin position="110"/>
        <end position="132"/>
    </location>
</feature>
<dbReference type="PANTHER" id="PTHR30622">
    <property type="entry name" value="UNDECAPRENYL-DIPHOSPHATASE"/>
    <property type="match status" value="1"/>
</dbReference>
<keyword evidence="8 15" id="KW-0378">Hydrolase</keyword>
<keyword evidence="11 15" id="KW-0046">Antibiotic resistance</keyword>
<evidence type="ECO:0000256" key="7">
    <source>
        <dbReference type="ARBA" id="ARBA00022692"/>
    </source>
</evidence>
<keyword evidence="10 15" id="KW-0472">Membrane</keyword>
<sequence>MPDFLKYIFLGFLQGATEFLPVSSSGHLTIFSRFLNVPLNEESKAAFFTVLHLATFFAVLVFTYRDIWLILSKLADRKDRKNSLRYILLLLVATIPAVVFGFFFEEKIEVLFSDAWLASVMLFVTALVLLISDSFKGKRRVLQISIAGALSIGLFQAIAIVPGISRSGMTIFGALLIGLTRSEAVRFSFLLSLPVTLGAGILKLSNVDLPLTTLLPAATIAFVTGLFGLWLVKLLVLKGRLRFFGIYCIIIGTVGLIILGVM</sequence>
<evidence type="ECO:0000256" key="11">
    <source>
        <dbReference type="ARBA" id="ARBA00023251"/>
    </source>
</evidence>
<evidence type="ECO:0000256" key="4">
    <source>
        <dbReference type="ARBA" id="ARBA00021581"/>
    </source>
</evidence>
<dbReference type="GO" id="GO:0008360">
    <property type="term" value="P:regulation of cell shape"/>
    <property type="evidence" value="ECO:0007669"/>
    <property type="project" value="UniProtKB-KW"/>
</dbReference>
<dbReference type="InterPro" id="IPR003824">
    <property type="entry name" value="UppP"/>
</dbReference>
<feature type="transmembrane region" description="Helical" evidence="15">
    <location>
        <begin position="45"/>
        <end position="64"/>
    </location>
</feature>
<dbReference type="AlphaFoldDB" id="A0A7Z7LD43"/>
<evidence type="ECO:0000256" key="5">
    <source>
        <dbReference type="ARBA" id="ARBA00022475"/>
    </source>
</evidence>
<dbReference type="Pfam" id="PF02673">
    <property type="entry name" value="BacA"/>
    <property type="match status" value="1"/>
</dbReference>
<evidence type="ECO:0000256" key="6">
    <source>
        <dbReference type="ARBA" id="ARBA00022519"/>
    </source>
</evidence>
<name>A0A7Z7LD43_9BACT</name>
<evidence type="ECO:0000256" key="14">
    <source>
        <dbReference type="ARBA" id="ARBA00047594"/>
    </source>
</evidence>
<keyword evidence="6" id="KW-0997">Cell inner membrane</keyword>
<evidence type="ECO:0000256" key="3">
    <source>
        <dbReference type="ARBA" id="ARBA00012374"/>
    </source>
</evidence>
<comment type="similarity">
    <text evidence="2 15">Belongs to the UppP family.</text>
</comment>
<keyword evidence="15" id="KW-0133">Cell shape</keyword>
<evidence type="ECO:0000256" key="8">
    <source>
        <dbReference type="ARBA" id="ARBA00022801"/>
    </source>
</evidence>
<proteinExistence type="inferred from homology"/>
<evidence type="ECO:0000256" key="15">
    <source>
        <dbReference type="HAMAP-Rule" id="MF_01006"/>
    </source>
</evidence>
<evidence type="ECO:0000313" key="17">
    <source>
        <dbReference type="Proteomes" id="UP000250796"/>
    </source>
</evidence>
<keyword evidence="15" id="KW-0573">Peptidoglycan synthesis</keyword>
<evidence type="ECO:0000256" key="1">
    <source>
        <dbReference type="ARBA" id="ARBA00004651"/>
    </source>
</evidence>